<dbReference type="GO" id="GO:0006098">
    <property type="term" value="P:pentose-phosphate shunt"/>
    <property type="evidence" value="ECO:0007669"/>
    <property type="project" value="TreeGrafter"/>
</dbReference>
<dbReference type="InterPro" id="IPR005474">
    <property type="entry name" value="Transketolase_N"/>
</dbReference>
<feature type="domain" description="GAT" evidence="1">
    <location>
        <begin position="16"/>
        <end position="104"/>
    </location>
</feature>
<name>A0AAD3SG97_NEPGR</name>
<dbReference type="AlphaFoldDB" id="A0AAD3SG97"/>
<comment type="caution">
    <text evidence="2">The sequence shown here is derived from an EMBL/GenBank/DDBJ whole genome shotgun (WGS) entry which is preliminary data.</text>
</comment>
<dbReference type="SUPFAM" id="SSF89009">
    <property type="entry name" value="GAT-like domain"/>
    <property type="match status" value="1"/>
</dbReference>
<dbReference type="PANTHER" id="PTHR43522:SF2">
    <property type="entry name" value="TRANSKETOLASE 1-RELATED"/>
    <property type="match status" value="1"/>
</dbReference>
<dbReference type="InterPro" id="IPR004152">
    <property type="entry name" value="GAT_dom"/>
</dbReference>
<proteinExistence type="predicted"/>
<dbReference type="PANTHER" id="PTHR43522">
    <property type="entry name" value="TRANSKETOLASE"/>
    <property type="match status" value="1"/>
</dbReference>
<protein>
    <recommendedName>
        <fullName evidence="1">GAT domain-containing protein</fullName>
    </recommendedName>
</protein>
<dbReference type="InterPro" id="IPR033247">
    <property type="entry name" value="Transketolase_fam"/>
</dbReference>
<accession>A0AAD3SG97</accession>
<dbReference type="GO" id="GO:0005829">
    <property type="term" value="C:cytosol"/>
    <property type="evidence" value="ECO:0007669"/>
    <property type="project" value="TreeGrafter"/>
</dbReference>
<dbReference type="Proteomes" id="UP001279734">
    <property type="component" value="Unassembled WGS sequence"/>
</dbReference>
<dbReference type="GO" id="GO:0035091">
    <property type="term" value="F:phosphatidylinositol binding"/>
    <property type="evidence" value="ECO:0007669"/>
    <property type="project" value="InterPro"/>
</dbReference>
<dbReference type="InterPro" id="IPR029061">
    <property type="entry name" value="THDP-binding"/>
</dbReference>
<dbReference type="Pfam" id="PF03127">
    <property type="entry name" value="GAT"/>
    <property type="match status" value="1"/>
</dbReference>
<dbReference type="GO" id="GO:0004802">
    <property type="term" value="F:transketolase activity"/>
    <property type="evidence" value="ECO:0007669"/>
    <property type="project" value="TreeGrafter"/>
</dbReference>
<gene>
    <name evidence="2" type="ORF">Nepgr_012589</name>
</gene>
<dbReference type="Pfam" id="PF00456">
    <property type="entry name" value="Transketolase_N"/>
    <property type="match status" value="1"/>
</dbReference>
<dbReference type="EMBL" id="BSYO01000010">
    <property type="protein sequence ID" value="GMH10748.1"/>
    <property type="molecule type" value="Genomic_DNA"/>
</dbReference>
<dbReference type="PROSITE" id="PS50909">
    <property type="entry name" value="GAT"/>
    <property type="match status" value="1"/>
</dbReference>
<sequence length="245" mass="27393">MSINAWRWFDEAMASEVESLSISRIESLRYVMNLLANMLQAIAPMNLMAVKDQVIVDLVDRCRVNQTKLLQLLTTTADEGLLALGLKLNDALQRMLAKPVTNQFVLSASHGCMLQYALFHLASCDSIQEEDLKSFCQRGSWTLGHPANLVAPRIEVTTGTLGHDIATAVGLLLAERPLTALFDKLDLEIVDHYIYVIREDGCQMEGVSNEAYVLARHWDLVIYSLGSHIKTSLMPQRIFCRESLG</sequence>
<dbReference type="Gene3D" id="3.40.50.970">
    <property type="match status" value="1"/>
</dbReference>
<organism evidence="2 3">
    <name type="scientific">Nepenthes gracilis</name>
    <name type="common">Slender pitcher plant</name>
    <dbReference type="NCBI Taxonomy" id="150966"/>
    <lineage>
        <taxon>Eukaryota</taxon>
        <taxon>Viridiplantae</taxon>
        <taxon>Streptophyta</taxon>
        <taxon>Embryophyta</taxon>
        <taxon>Tracheophyta</taxon>
        <taxon>Spermatophyta</taxon>
        <taxon>Magnoliopsida</taxon>
        <taxon>eudicotyledons</taxon>
        <taxon>Gunneridae</taxon>
        <taxon>Pentapetalae</taxon>
        <taxon>Caryophyllales</taxon>
        <taxon>Nepenthaceae</taxon>
        <taxon>Nepenthes</taxon>
    </lineage>
</organism>
<keyword evidence="3" id="KW-1185">Reference proteome</keyword>
<dbReference type="GO" id="GO:0043130">
    <property type="term" value="F:ubiquitin binding"/>
    <property type="evidence" value="ECO:0007669"/>
    <property type="project" value="InterPro"/>
</dbReference>
<reference evidence="2" key="1">
    <citation type="submission" date="2023-05" db="EMBL/GenBank/DDBJ databases">
        <title>Nepenthes gracilis genome sequencing.</title>
        <authorList>
            <person name="Fukushima K."/>
        </authorList>
    </citation>
    <scope>NUCLEOTIDE SEQUENCE</scope>
    <source>
        <strain evidence="2">SING2019-196</strain>
    </source>
</reference>
<evidence type="ECO:0000313" key="3">
    <source>
        <dbReference type="Proteomes" id="UP001279734"/>
    </source>
</evidence>
<evidence type="ECO:0000259" key="1">
    <source>
        <dbReference type="PROSITE" id="PS50909"/>
    </source>
</evidence>
<evidence type="ECO:0000313" key="2">
    <source>
        <dbReference type="EMBL" id="GMH10748.1"/>
    </source>
</evidence>
<dbReference type="SUPFAM" id="SSF52518">
    <property type="entry name" value="Thiamin diphosphate-binding fold (THDP-binding)"/>
    <property type="match status" value="1"/>
</dbReference>